<dbReference type="AlphaFoldDB" id="A0A2X2LRB4"/>
<feature type="compositionally biased region" description="Low complexity" evidence="1">
    <location>
        <begin position="197"/>
        <end position="213"/>
    </location>
</feature>
<feature type="compositionally biased region" description="Low complexity" evidence="1">
    <location>
        <begin position="226"/>
        <end position="276"/>
    </location>
</feature>
<dbReference type="Proteomes" id="UP000251241">
    <property type="component" value="Unassembled WGS sequence"/>
</dbReference>
<reference evidence="3 5" key="2">
    <citation type="submission" date="2019-10" db="EMBL/GenBank/DDBJ databases">
        <authorList>
            <person name="Karimi E."/>
        </authorList>
    </citation>
    <scope>NUCLEOTIDE SEQUENCE [LARGE SCALE GENOMIC DNA]</scope>
    <source>
        <strain evidence="3">Sphingobacterium sp. 8BC</strain>
    </source>
</reference>
<organism evidence="2 4">
    <name type="scientific">Sphingobacterium multivorum</name>
    <dbReference type="NCBI Taxonomy" id="28454"/>
    <lineage>
        <taxon>Bacteria</taxon>
        <taxon>Pseudomonadati</taxon>
        <taxon>Bacteroidota</taxon>
        <taxon>Sphingobacteriia</taxon>
        <taxon>Sphingobacteriales</taxon>
        <taxon>Sphingobacteriaceae</taxon>
        <taxon>Sphingobacterium</taxon>
    </lineage>
</organism>
<evidence type="ECO:0000313" key="3">
    <source>
        <dbReference type="EMBL" id="VXC47159.1"/>
    </source>
</evidence>
<evidence type="ECO:0008006" key="6">
    <source>
        <dbReference type="Google" id="ProtNLM"/>
    </source>
</evidence>
<dbReference type="GeneID" id="88832799"/>
<proteinExistence type="predicted"/>
<dbReference type="Pfam" id="PF14123">
    <property type="entry name" value="DUF4290"/>
    <property type="match status" value="1"/>
</dbReference>
<sequence>MNFDYNSTRPKLILAEYGRNVQNMVDYICTLPTKEERNKHAQIVIDMMGVLNPHLRDVSDFKHKLWDHLQIISDFKLDIDSPYPIATAKSVKHEVEHLGYPQHSIRFKHYGFTVEKMIEKALLANDEAKREQMVIGIANFMKMAYLTWNKDSVSDELIIQDLKELSGYQLTLPEGTVLTKLDFKTPPPGNRVKGPANSNSGGNNNNNNNNNSGHQSKGGGKPRMTSNNNNNTKRNNYGSNNNSYSRDNNNNSYGRDNNNNNNRNRKPQGNYNNKRG</sequence>
<accession>A0A653YZB3</accession>
<evidence type="ECO:0000256" key="1">
    <source>
        <dbReference type="SAM" id="MobiDB-lite"/>
    </source>
</evidence>
<evidence type="ECO:0000313" key="5">
    <source>
        <dbReference type="Proteomes" id="UP000432350"/>
    </source>
</evidence>
<dbReference type="EMBL" id="CABWMV010000004">
    <property type="protein sequence ID" value="VXC47159.1"/>
    <property type="molecule type" value="Genomic_DNA"/>
</dbReference>
<dbReference type="EMBL" id="UAUU01000011">
    <property type="protein sequence ID" value="SPZ92020.1"/>
    <property type="molecule type" value="Genomic_DNA"/>
</dbReference>
<feature type="region of interest" description="Disordered" evidence="1">
    <location>
        <begin position="179"/>
        <end position="276"/>
    </location>
</feature>
<evidence type="ECO:0000313" key="2">
    <source>
        <dbReference type="EMBL" id="SPZ92020.1"/>
    </source>
</evidence>
<protein>
    <recommendedName>
        <fullName evidence="6">DUF4290 domain-containing protein</fullName>
    </recommendedName>
</protein>
<dbReference type="RefSeq" id="WP_070565986.1">
    <property type="nucleotide sequence ID" value="NZ_CP068089.1"/>
</dbReference>
<dbReference type="Proteomes" id="UP000432350">
    <property type="component" value="Unassembled WGS sequence"/>
</dbReference>
<evidence type="ECO:0000313" key="4">
    <source>
        <dbReference type="Proteomes" id="UP000251241"/>
    </source>
</evidence>
<accession>A0A2X2LRB4</accession>
<dbReference type="InterPro" id="IPR025632">
    <property type="entry name" value="DUF4290"/>
</dbReference>
<reference evidence="2 4" key="1">
    <citation type="submission" date="2018-06" db="EMBL/GenBank/DDBJ databases">
        <authorList>
            <consortium name="Pathogen Informatics"/>
            <person name="Doyle S."/>
        </authorList>
    </citation>
    <scope>NUCLEOTIDE SEQUENCE [LARGE SCALE GENOMIC DNA]</scope>
    <source>
        <strain evidence="2 4">NCTC11343</strain>
    </source>
</reference>
<gene>
    <name evidence="2" type="ORF">NCTC11343_04069</name>
    <name evidence="3" type="ORF">SPHINGO8BC_120026</name>
</gene>
<name>A0A2X2LRB4_SPHMU</name>